<evidence type="ECO:0000313" key="1">
    <source>
        <dbReference type="EMBL" id="ROR83619.1"/>
    </source>
</evidence>
<name>A0A3N2C7Y6_9MICO</name>
<sequence>MTTWTPSAPDFLDLGDVRTTGRVLDRTDIVFETSHVSAESGGGLSLSRAAIALNVDGDTVRVLTRHIVAWSLRAEGGLIVVTVWSERPTAVHETTVLPRFANITSSAMTDVLGAEHGFLQGTA</sequence>
<dbReference type="EMBL" id="RKHL01000001">
    <property type="protein sequence ID" value="ROR83619.1"/>
    <property type="molecule type" value="Genomic_DNA"/>
</dbReference>
<evidence type="ECO:0000313" key="2">
    <source>
        <dbReference type="Proteomes" id="UP000266915"/>
    </source>
</evidence>
<comment type="caution">
    <text evidence="1">The sequence shown here is derived from an EMBL/GenBank/DDBJ whole genome shotgun (WGS) entry which is preliminary data.</text>
</comment>
<proteinExistence type="predicted"/>
<reference evidence="1 2" key="1">
    <citation type="submission" date="2018-11" db="EMBL/GenBank/DDBJ databases">
        <title>Sequencing the genomes of 1000 actinobacteria strains.</title>
        <authorList>
            <person name="Klenk H.-P."/>
        </authorList>
    </citation>
    <scope>NUCLEOTIDE SEQUENCE [LARGE SCALE GENOMIC DNA]</scope>
    <source>
        <strain evidence="1 2">DSM 14012</strain>
    </source>
</reference>
<dbReference type="RefSeq" id="WP_085511420.1">
    <property type="nucleotide sequence ID" value="NZ_FXAP01000002.1"/>
</dbReference>
<keyword evidence="2" id="KW-1185">Reference proteome</keyword>
<protein>
    <submittedName>
        <fullName evidence="1">Uncharacterized protein</fullName>
    </submittedName>
</protein>
<dbReference type="Proteomes" id="UP000266915">
    <property type="component" value="Unassembled WGS sequence"/>
</dbReference>
<accession>A0A3N2C7Y6</accession>
<organism evidence="1 2">
    <name type="scientific">Plantibacter flavus</name>
    <dbReference type="NCBI Taxonomy" id="150123"/>
    <lineage>
        <taxon>Bacteria</taxon>
        <taxon>Bacillati</taxon>
        <taxon>Actinomycetota</taxon>
        <taxon>Actinomycetes</taxon>
        <taxon>Micrococcales</taxon>
        <taxon>Microbacteriaceae</taxon>
        <taxon>Plantibacter</taxon>
    </lineage>
</organism>
<gene>
    <name evidence="1" type="ORF">EDD42_3733</name>
</gene>
<dbReference type="AlphaFoldDB" id="A0A3N2C7Y6"/>